<dbReference type="AlphaFoldDB" id="A0A8U0UQL0"/>
<gene>
    <name evidence="3" type="primary">LOC123388006</name>
</gene>
<dbReference type="Proteomes" id="UP000000715">
    <property type="component" value="Unplaced"/>
</dbReference>
<dbReference type="RefSeq" id="XP_044922841.1">
    <property type="nucleotide sequence ID" value="XM_045066906.1"/>
</dbReference>
<evidence type="ECO:0000313" key="2">
    <source>
        <dbReference type="Proteomes" id="UP000000715"/>
    </source>
</evidence>
<reference evidence="3" key="1">
    <citation type="submission" date="2025-08" db="UniProtKB">
        <authorList>
            <consortium name="RefSeq"/>
        </authorList>
    </citation>
    <scope>IDENTIFICATION</scope>
    <source>
        <tissue evidence="3">Brain</tissue>
    </source>
</reference>
<feature type="region of interest" description="Disordered" evidence="1">
    <location>
        <begin position="1"/>
        <end position="26"/>
    </location>
</feature>
<proteinExistence type="predicted"/>
<feature type="compositionally biased region" description="Basic and acidic residues" evidence="1">
    <location>
        <begin position="1"/>
        <end position="20"/>
    </location>
</feature>
<keyword evidence="2" id="KW-1185">Reference proteome</keyword>
<name>A0A8U0UQL0_MUSPF</name>
<sequence length="240" mass="26093">MHLPQEEDPFKKSPETEGQHKPTGCWCSDGWAVTPSDRDVAAWEPCGSQGPEPFPRSHHGFVLNPQPVPQACSLDWRLEAAGKGSRAFSAGLQGKAAGWGRGRHPISLLLLRPSWGTARPTRGIVQKGLLVSGQLVAVEVWVTIRAWPCLGGLSCAASLFLCRGLCSQAGQQLAQRLPQGLLESSFWHNQELQKYRIRTLALISLGEGVLGHGSCMNLCWGWHVHQLANSFADCPPRGPP</sequence>
<protein>
    <submittedName>
        <fullName evidence="3">Uncharacterized protein LOC123388006 isoform X1</fullName>
    </submittedName>
</protein>
<evidence type="ECO:0000313" key="3">
    <source>
        <dbReference type="RefSeq" id="XP_044922841.1"/>
    </source>
</evidence>
<accession>A0A8U0UQL0</accession>
<organism evidence="2 3">
    <name type="scientific">Mustela putorius furo</name>
    <name type="common">European domestic ferret</name>
    <name type="synonym">Mustela furo</name>
    <dbReference type="NCBI Taxonomy" id="9669"/>
    <lineage>
        <taxon>Eukaryota</taxon>
        <taxon>Metazoa</taxon>
        <taxon>Chordata</taxon>
        <taxon>Craniata</taxon>
        <taxon>Vertebrata</taxon>
        <taxon>Euteleostomi</taxon>
        <taxon>Mammalia</taxon>
        <taxon>Eutheria</taxon>
        <taxon>Laurasiatheria</taxon>
        <taxon>Carnivora</taxon>
        <taxon>Caniformia</taxon>
        <taxon>Musteloidea</taxon>
        <taxon>Mustelidae</taxon>
        <taxon>Mustelinae</taxon>
        <taxon>Mustela</taxon>
    </lineage>
</organism>
<evidence type="ECO:0000256" key="1">
    <source>
        <dbReference type="SAM" id="MobiDB-lite"/>
    </source>
</evidence>
<dbReference type="GeneID" id="123388006"/>